<accession>A0A5B6VP00</accession>
<gene>
    <name evidence="1" type="ORF">EPI10_016562</name>
</gene>
<evidence type="ECO:0000313" key="1">
    <source>
        <dbReference type="EMBL" id="KAA3470890.1"/>
    </source>
</evidence>
<keyword evidence="2" id="KW-1185">Reference proteome</keyword>
<protein>
    <submittedName>
        <fullName evidence="1">Uncharacterized protein</fullName>
    </submittedName>
</protein>
<comment type="caution">
    <text evidence="1">The sequence shown here is derived from an EMBL/GenBank/DDBJ whole genome shotgun (WGS) entry which is preliminary data.</text>
</comment>
<dbReference type="EMBL" id="SMMG02000006">
    <property type="protein sequence ID" value="KAA3470890.1"/>
    <property type="molecule type" value="Genomic_DNA"/>
</dbReference>
<dbReference type="Proteomes" id="UP000325315">
    <property type="component" value="Unassembled WGS sequence"/>
</dbReference>
<proteinExistence type="predicted"/>
<name>A0A5B6VP00_9ROSI</name>
<sequence length="74" mass="8411">MDQSLDTINRISQGHLRLNNINTQSHLLKPSWRGKLSSQIELNPQQNVSAMTIKDGMVLETVPSTSRDHDTKRE</sequence>
<evidence type="ECO:0000313" key="2">
    <source>
        <dbReference type="Proteomes" id="UP000325315"/>
    </source>
</evidence>
<dbReference type="AlphaFoldDB" id="A0A5B6VP00"/>
<organism evidence="1 2">
    <name type="scientific">Gossypium australe</name>
    <dbReference type="NCBI Taxonomy" id="47621"/>
    <lineage>
        <taxon>Eukaryota</taxon>
        <taxon>Viridiplantae</taxon>
        <taxon>Streptophyta</taxon>
        <taxon>Embryophyta</taxon>
        <taxon>Tracheophyta</taxon>
        <taxon>Spermatophyta</taxon>
        <taxon>Magnoliopsida</taxon>
        <taxon>eudicotyledons</taxon>
        <taxon>Gunneridae</taxon>
        <taxon>Pentapetalae</taxon>
        <taxon>rosids</taxon>
        <taxon>malvids</taxon>
        <taxon>Malvales</taxon>
        <taxon>Malvaceae</taxon>
        <taxon>Malvoideae</taxon>
        <taxon>Gossypium</taxon>
    </lineage>
</organism>
<reference evidence="2" key="1">
    <citation type="journal article" date="2019" name="Plant Biotechnol. J.">
        <title>Genome sequencing of the Australian wild diploid species Gossypium australe highlights disease resistance and delayed gland morphogenesis.</title>
        <authorList>
            <person name="Cai Y."/>
            <person name="Cai X."/>
            <person name="Wang Q."/>
            <person name="Wang P."/>
            <person name="Zhang Y."/>
            <person name="Cai C."/>
            <person name="Xu Y."/>
            <person name="Wang K."/>
            <person name="Zhou Z."/>
            <person name="Wang C."/>
            <person name="Geng S."/>
            <person name="Li B."/>
            <person name="Dong Q."/>
            <person name="Hou Y."/>
            <person name="Wang H."/>
            <person name="Ai P."/>
            <person name="Liu Z."/>
            <person name="Yi F."/>
            <person name="Sun M."/>
            <person name="An G."/>
            <person name="Cheng J."/>
            <person name="Zhang Y."/>
            <person name="Shi Q."/>
            <person name="Xie Y."/>
            <person name="Shi X."/>
            <person name="Chang Y."/>
            <person name="Huang F."/>
            <person name="Chen Y."/>
            <person name="Hong S."/>
            <person name="Mi L."/>
            <person name="Sun Q."/>
            <person name="Zhang L."/>
            <person name="Zhou B."/>
            <person name="Peng R."/>
            <person name="Zhang X."/>
            <person name="Liu F."/>
        </authorList>
    </citation>
    <scope>NUCLEOTIDE SEQUENCE [LARGE SCALE GENOMIC DNA]</scope>
    <source>
        <strain evidence="2">cv. PA1801</strain>
    </source>
</reference>